<evidence type="ECO:0000313" key="14">
    <source>
        <dbReference type="EMBL" id="QDH14386.1"/>
    </source>
</evidence>
<comment type="subunit">
    <text evidence="11">Homodimer.</text>
</comment>
<dbReference type="InterPro" id="IPR029056">
    <property type="entry name" value="Ribokinase-like"/>
</dbReference>
<comment type="function">
    <text evidence="2 11">Catalyzes the ADP transfer from ATP to D-glycero-beta-D-manno-heptose 1-phosphate, yielding ADP-D-glycero-beta-D-manno-heptose.</text>
</comment>
<dbReference type="InterPro" id="IPR011913">
    <property type="entry name" value="RfaE_dom_I"/>
</dbReference>
<dbReference type="AlphaFoldDB" id="A0A4Y6UD25"/>
<dbReference type="EC" id="2.7.7.70" evidence="11"/>
<keyword evidence="7 11" id="KW-0067">ATP-binding</keyword>
<keyword evidence="8 11" id="KW-0511">Multifunctional enzyme</keyword>
<feature type="region of interest" description="Ribokinase" evidence="11">
    <location>
        <begin position="1"/>
        <end position="319"/>
    </location>
</feature>
<evidence type="ECO:0000256" key="9">
    <source>
        <dbReference type="ARBA" id="ARBA00023277"/>
    </source>
</evidence>
<dbReference type="GO" id="GO:0033786">
    <property type="term" value="F:heptose-1-phosphate adenylyltransferase activity"/>
    <property type="evidence" value="ECO:0007669"/>
    <property type="project" value="UniProtKB-UniRule"/>
</dbReference>
<feature type="binding site" evidence="11">
    <location>
        <begin position="198"/>
        <end position="201"/>
    </location>
    <ligand>
        <name>ATP</name>
        <dbReference type="ChEBI" id="CHEBI:30616"/>
    </ligand>
</feature>
<dbReference type="Gene3D" id="3.40.50.620">
    <property type="entry name" value="HUPs"/>
    <property type="match status" value="1"/>
</dbReference>
<dbReference type="Pfam" id="PF01467">
    <property type="entry name" value="CTP_transf_like"/>
    <property type="match status" value="1"/>
</dbReference>
<dbReference type="InterPro" id="IPR014729">
    <property type="entry name" value="Rossmann-like_a/b/a_fold"/>
</dbReference>
<dbReference type="InterPro" id="IPR011914">
    <property type="entry name" value="RfaE_dom_II"/>
</dbReference>
<comment type="catalytic activity">
    <reaction evidence="10 11">
        <text>D-glycero-beta-D-manno-heptose 1-phosphate + ATP + H(+) = ADP-D-glycero-beta-D-manno-heptose + diphosphate</text>
        <dbReference type="Rhea" id="RHEA:27465"/>
        <dbReference type="ChEBI" id="CHEBI:15378"/>
        <dbReference type="ChEBI" id="CHEBI:30616"/>
        <dbReference type="ChEBI" id="CHEBI:33019"/>
        <dbReference type="ChEBI" id="CHEBI:59967"/>
        <dbReference type="ChEBI" id="CHEBI:61593"/>
        <dbReference type="EC" id="2.7.7.70"/>
    </reaction>
</comment>
<dbReference type="GO" id="GO:0033785">
    <property type="term" value="F:heptose 7-phosphate kinase activity"/>
    <property type="evidence" value="ECO:0007669"/>
    <property type="project" value="UniProtKB-UniRule"/>
</dbReference>
<evidence type="ECO:0000256" key="1">
    <source>
        <dbReference type="ARBA" id="ARBA00002319"/>
    </source>
</evidence>
<dbReference type="Gene3D" id="3.40.1190.20">
    <property type="match status" value="1"/>
</dbReference>
<feature type="region of interest" description="Cytidylyltransferase" evidence="11">
    <location>
        <begin position="358"/>
        <end position="490"/>
    </location>
</feature>
<name>A0A4Y6UD25_9PROT</name>
<evidence type="ECO:0000256" key="6">
    <source>
        <dbReference type="ARBA" id="ARBA00022777"/>
    </source>
</evidence>
<evidence type="ECO:0000256" key="10">
    <source>
        <dbReference type="ARBA" id="ARBA00047428"/>
    </source>
</evidence>
<proteinExistence type="inferred from homology"/>
<organism evidence="14 15">
    <name type="scientific">Formicincola oecophyllae</name>
    <dbReference type="NCBI Taxonomy" id="2558361"/>
    <lineage>
        <taxon>Bacteria</taxon>
        <taxon>Pseudomonadati</taxon>
        <taxon>Pseudomonadota</taxon>
        <taxon>Alphaproteobacteria</taxon>
        <taxon>Acetobacterales</taxon>
        <taxon>Acetobacteraceae</taxon>
        <taxon>Formicincola</taxon>
    </lineage>
</organism>
<gene>
    <name evidence="14" type="primary">rfaE2</name>
    <name evidence="11" type="synonym">hldE</name>
    <name evidence="14" type="ORF">E3E12_04655</name>
</gene>
<evidence type="ECO:0000259" key="12">
    <source>
        <dbReference type="Pfam" id="PF00294"/>
    </source>
</evidence>
<dbReference type="PANTHER" id="PTHR46969">
    <property type="entry name" value="BIFUNCTIONAL PROTEIN HLDE"/>
    <property type="match status" value="1"/>
</dbReference>
<evidence type="ECO:0000256" key="8">
    <source>
        <dbReference type="ARBA" id="ARBA00023268"/>
    </source>
</evidence>
<comment type="function">
    <text evidence="1 11">Catalyzes the phosphorylation of D-glycero-D-manno-heptose 7-phosphate at the C-1 position to selectively form D-glycero-beta-D-manno-heptose-1,7-bisphosphate.</text>
</comment>
<dbReference type="GO" id="GO:0016773">
    <property type="term" value="F:phosphotransferase activity, alcohol group as acceptor"/>
    <property type="evidence" value="ECO:0007669"/>
    <property type="project" value="InterPro"/>
</dbReference>
<dbReference type="NCBIfam" id="TIGR02199">
    <property type="entry name" value="rfaE_dom_II"/>
    <property type="match status" value="1"/>
</dbReference>
<dbReference type="EMBL" id="CP038231">
    <property type="protein sequence ID" value="QDH14386.1"/>
    <property type="molecule type" value="Genomic_DNA"/>
</dbReference>
<accession>A0A4Y6UD25</accession>
<dbReference type="CDD" id="cd01172">
    <property type="entry name" value="RfaE_like"/>
    <property type="match status" value="1"/>
</dbReference>
<evidence type="ECO:0000313" key="15">
    <source>
        <dbReference type="Proteomes" id="UP000318709"/>
    </source>
</evidence>
<dbReference type="InterPro" id="IPR023030">
    <property type="entry name" value="Bifunc_HldE"/>
</dbReference>
<protein>
    <recommendedName>
        <fullName evidence="11">Bifunctional protein HldE</fullName>
    </recommendedName>
    <domain>
        <recommendedName>
            <fullName evidence="11">D-beta-D-heptose 7-phosphate kinase</fullName>
            <ecNumber evidence="11">2.7.1.167</ecNumber>
        </recommendedName>
        <alternativeName>
            <fullName evidence="11">D-beta-D-heptose 7-phosphotransferase</fullName>
        </alternativeName>
        <alternativeName>
            <fullName evidence="11">D-glycero-beta-D-manno-heptose-7-phosphate kinase</fullName>
        </alternativeName>
    </domain>
    <domain>
        <recommendedName>
            <fullName evidence="11">D-beta-D-heptose 1-phosphate adenylyltransferase</fullName>
            <ecNumber evidence="11">2.7.7.70</ecNumber>
        </recommendedName>
        <alternativeName>
            <fullName evidence="11">D-glycero-beta-D-manno-heptose 1-phosphate adenylyltransferase</fullName>
        </alternativeName>
    </domain>
</protein>
<dbReference type="NCBIfam" id="TIGR00125">
    <property type="entry name" value="cyt_tran_rel"/>
    <property type="match status" value="1"/>
</dbReference>
<keyword evidence="3 11" id="KW-0808">Transferase</keyword>
<evidence type="ECO:0000256" key="5">
    <source>
        <dbReference type="ARBA" id="ARBA00022741"/>
    </source>
</evidence>
<dbReference type="InterPro" id="IPR004821">
    <property type="entry name" value="Cyt_trans-like"/>
</dbReference>
<keyword evidence="15" id="KW-1185">Reference proteome</keyword>
<dbReference type="Proteomes" id="UP000318709">
    <property type="component" value="Chromosome"/>
</dbReference>
<comment type="similarity">
    <text evidence="11">In the C-terminal section; belongs to the cytidylyltransferase family.</text>
</comment>
<evidence type="ECO:0000256" key="11">
    <source>
        <dbReference type="HAMAP-Rule" id="MF_01603"/>
    </source>
</evidence>
<dbReference type="OrthoDB" id="9802794at2"/>
<reference evidence="14 15" key="1">
    <citation type="submission" date="2019-03" db="EMBL/GenBank/DDBJ databases">
        <title>The complete genome sequence of Swingsia_sp. F3b2 LMG30590(T).</title>
        <authorList>
            <person name="Chua K.-O."/>
            <person name="Chan K.-G."/>
            <person name="See-Too W.-S."/>
        </authorList>
    </citation>
    <scope>NUCLEOTIDE SEQUENCE [LARGE SCALE GENOMIC DNA]</scope>
    <source>
        <strain evidence="14 15">F3b2</strain>
    </source>
</reference>
<dbReference type="SUPFAM" id="SSF52374">
    <property type="entry name" value="Nucleotidylyl transferase"/>
    <property type="match status" value="1"/>
</dbReference>
<keyword evidence="6 11" id="KW-0418">Kinase</keyword>
<comment type="similarity">
    <text evidence="11">In the N-terminal section; belongs to the carbohydrate kinase PfkB family.</text>
</comment>
<dbReference type="Pfam" id="PF00294">
    <property type="entry name" value="PfkB"/>
    <property type="match status" value="1"/>
</dbReference>
<comment type="pathway">
    <text evidence="11">Nucleotide-sugar biosynthesis; ADP-L-glycero-beta-D-manno-heptose biosynthesis; ADP-L-glycero-beta-D-manno-heptose from D-glycero-beta-D-manno-heptose 7-phosphate: step 1/4.</text>
</comment>
<dbReference type="GO" id="GO:0005524">
    <property type="term" value="F:ATP binding"/>
    <property type="evidence" value="ECO:0007669"/>
    <property type="project" value="UniProtKB-UniRule"/>
</dbReference>
<feature type="domain" description="Carbohydrate kinase PfkB" evidence="12">
    <location>
        <begin position="6"/>
        <end position="306"/>
    </location>
</feature>
<keyword evidence="9 11" id="KW-0119">Carbohydrate metabolism</keyword>
<comment type="pathway">
    <text evidence="11">Nucleotide-sugar biosynthesis; ADP-L-glycero-beta-D-manno-heptose biosynthesis; ADP-L-glycero-beta-D-manno-heptose from D-glycero-beta-D-manno-heptose 7-phosphate: step 3/4.</text>
</comment>
<evidence type="ECO:0000256" key="4">
    <source>
        <dbReference type="ARBA" id="ARBA00022695"/>
    </source>
</evidence>
<feature type="domain" description="Cytidyltransferase-like" evidence="13">
    <location>
        <begin position="358"/>
        <end position="449"/>
    </location>
</feature>
<dbReference type="UniPathway" id="UPA00356">
    <property type="reaction ID" value="UER00437"/>
</dbReference>
<dbReference type="GO" id="GO:0005829">
    <property type="term" value="C:cytosol"/>
    <property type="evidence" value="ECO:0007669"/>
    <property type="project" value="TreeGrafter"/>
</dbReference>
<evidence type="ECO:0000256" key="2">
    <source>
        <dbReference type="ARBA" id="ARBA00003753"/>
    </source>
</evidence>
<dbReference type="EC" id="2.7.1.167" evidence="11"/>
<dbReference type="InterPro" id="IPR011611">
    <property type="entry name" value="PfkB_dom"/>
</dbReference>
<keyword evidence="5 11" id="KW-0547">Nucleotide-binding</keyword>
<dbReference type="KEGG" id="swf:E3E12_04655"/>
<dbReference type="PANTHER" id="PTHR46969:SF1">
    <property type="entry name" value="BIFUNCTIONAL PROTEIN HLDE"/>
    <property type="match status" value="1"/>
</dbReference>
<sequence length="490" mass="51136">MRFGTIAVVGDVILDRYLEGEVNRLSPEAPVPVLSEGRERARPGGAANVALNAAALGCQVRLVGLVGDDTPGRQLAALLAGARLPGTVSCAGLVVEGSYRTVVKTRVLAGRQQIVRIDEENPPPPFGAPRSSALHEAVRQALRGADVIVCSDYAKGVLGDDILALVMKEAQQARVPVIADPKRANLSAYAGAALLTPNQAELRQAVGMDSLESDSDIAEAALQASLQFGGDVLLTRSGAGMSLWRRDGTLRHAHSVPSEVYDVSGAGDTVIASMAAFLSGGLAMDDAMQLANIAAGLVVGKLGTASVSLAEIMAAFSQGQRVGMGRVPALGPVICHGLDERARHRLALWRQAGERIVFTNGCFDLLHPGHLKLLAEAATVGDRLVVGLNSNDSVARLKGKGRPIQDEKARAAMLAAMRGVDMVVVFGEDTPEGLIRALKPDVLVKGDDYREEDIVGADFVKSQGGLVVRVPVLPGQSTSNLASRAGSTQG</sequence>
<evidence type="ECO:0000256" key="7">
    <source>
        <dbReference type="ARBA" id="ARBA00022840"/>
    </source>
</evidence>
<comment type="catalytic activity">
    <reaction evidence="11">
        <text>D-glycero-beta-D-manno-heptose 7-phosphate + ATP = D-glycero-beta-D-manno-heptose 1,7-bisphosphate + ADP + H(+)</text>
        <dbReference type="Rhea" id="RHEA:27473"/>
        <dbReference type="ChEBI" id="CHEBI:15378"/>
        <dbReference type="ChEBI" id="CHEBI:30616"/>
        <dbReference type="ChEBI" id="CHEBI:60204"/>
        <dbReference type="ChEBI" id="CHEBI:60208"/>
        <dbReference type="ChEBI" id="CHEBI:456216"/>
        <dbReference type="EC" id="2.7.1.167"/>
    </reaction>
</comment>
<evidence type="ECO:0000259" key="13">
    <source>
        <dbReference type="Pfam" id="PF01467"/>
    </source>
</evidence>
<keyword evidence="4 11" id="KW-0548">Nucleotidyltransferase</keyword>
<dbReference type="SUPFAM" id="SSF53613">
    <property type="entry name" value="Ribokinase-like"/>
    <property type="match status" value="1"/>
</dbReference>
<evidence type="ECO:0000256" key="3">
    <source>
        <dbReference type="ARBA" id="ARBA00022679"/>
    </source>
</evidence>
<dbReference type="HAMAP" id="MF_01603">
    <property type="entry name" value="HldE"/>
    <property type="match status" value="1"/>
</dbReference>
<feature type="active site" evidence="11">
    <location>
        <position position="268"/>
    </location>
</feature>
<dbReference type="GO" id="GO:0097171">
    <property type="term" value="P:ADP-L-glycero-beta-D-manno-heptose biosynthetic process"/>
    <property type="evidence" value="ECO:0007669"/>
    <property type="project" value="UniProtKB-UniPathway"/>
</dbReference>